<evidence type="ECO:0000313" key="3">
    <source>
        <dbReference type="Proteomes" id="UP000335415"/>
    </source>
</evidence>
<dbReference type="Proteomes" id="UP000335415">
    <property type="component" value="Unassembled WGS sequence"/>
</dbReference>
<keyword evidence="3" id="KW-1185">Reference proteome</keyword>
<dbReference type="AlphaFoldDB" id="A0A5J5FQL1"/>
<protein>
    <submittedName>
        <fullName evidence="2">Uncharacterized protein</fullName>
    </submittedName>
</protein>
<keyword evidence="1" id="KW-1133">Transmembrane helix</keyword>
<organism evidence="2 3">
    <name type="scientific">Affinibrenneria salicis</name>
    <dbReference type="NCBI Taxonomy" id="2590031"/>
    <lineage>
        <taxon>Bacteria</taxon>
        <taxon>Pseudomonadati</taxon>
        <taxon>Pseudomonadota</taxon>
        <taxon>Gammaproteobacteria</taxon>
        <taxon>Enterobacterales</taxon>
        <taxon>Pectobacteriaceae</taxon>
        <taxon>Affinibrenneria</taxon>
    </lineage>
</organism>
<evidence type="ECO:0000256" key="1">
    <source>
        <dbReference type="SAM" id="Phobius"/>
    </source>
</evidence>
<feature type="transmembrane region" description="Helical" evidence="1">
    <location>
        <begin position="82"/>
        <end position="98"/>
    </location>
</feature>
<evidence type="ECO:0000313" key="2">
    <source>
        <dbReference type="EMBL" id="KAA8994937.1"/>
    </source>
</evidence>
<keyword evidence="1" id="KW-0812">Transmembrane</keyword>
<keyword evidence="1" id="KW-0472">Membrane</keyword>
<dbReference type="EMBL" id="VYKJ01000025">
    <property type="protein sequence ID" value="KAA8994937.1"/>
    <property type="molecule type" value="Genomic_DNA"/>
</dbReference>
<comment type="caution">
    <text evidence="2">The sequence shown here is derived from an EMBL/GenBank/DDBJ whole genome shotgun (WGS) entry which is preliminary data.</text>
</comment>
<proteinExistence type="predicted"/>
<sequence length="102" mass="11864">MATSCLSPQIIHRLDKFVIGESAAAMPYEPALRSRLSAQALFKTLLLFLSCNPNYFGYRDLLFLTWASGKEHRGAVMRKRRVLNRFVIVLMIFIYHKMSDFY</sequence>
<reference evidence="2 3" key="1">
    <citation type="submission" date="2019-09" db="EMBL/GenBank/DDBJ databases">
        <authorList>
            <person name="Li Y."/>
        </authorList>
    </citation>
    <scope>NUCLEOTIDE SEQUENCE [LARGE SCALE GENOMIC DNA]</scope>
    <source>
        <strain evidence="2 3">L3-3HA</strain>
    </source>
</reference>
<dbReference type="RefSeq" id="WP_150437797.1">
    <property type="nucleotide sequence ID" value="NZ_VYKJ01000025.1"/>
</dbReference>
<accession>A0A5J5FQL1</accession>
<gene>
    <name evidence="2" type="ORF">FJU30_25670</name>
</gene>
<name>A0A5J5FQL1_9GAMM</name>